<organism evidence="2 3">
    <name type="scientific">Sporomusa ovata</name>
    <dbReference type="NCBI Taxonomy" id="2378"/>
    <lineage>
        <taxon>Bacteria</taxon>
        <taxon>Bacillati</taxon>
        <taxon>Bacillota</taxon>
        <taxon>Negativicutes</taxon>
        <taxon>Selenomonadales</taxon>
        <taxon>Sporomusaceae</taxon>
        <taxon>Sporomusa</taxon>
    </lineage>
</organism>
<accession>A0A0U1L0Q0</accession>
<evidence type="ECO:0000256" key="1">
    <source>
        <dbReference type="SAM" id="SignalP"/>
    </source>
</evidence>
<feature type="signal peptide" evidence="1">
    <location>
        <begin position="1"/>
        <end position="30"/>
    </location>
</feature>
<dbReference type="RefSeq" id="WP_021168034.1">
    <property type="nucleotide sequence ID" value="NZ_CTRP01000012.1"/>
</dbReference>
<dbReference type="AlphaFoldDB" id="A0A0U1L0Q0"/>
<dbReference type="PANTHER" id="PTHR37835">
    <property type="entry name" value="ALPHA-CLOSTRIPAIN"/>
    <property type="match status" value="1"/>
</dbReference>
<dbReference type="Pfam" id="PF03415">
    <property type="entry name" value="Peptidase_C11"/>
    <property type="match status" value="1"/>
</dbReference>
<feature type="chain" id="PRO_5006710685" evidence="1">
    <location>
        <begin position="31"/>
        <end position="667"/>
    </location>
</feature>
<dbReference type="Proteomes" id="UP000049855">
    <property type="component" value="Unassembled WGS sequence"/>
</dbReference>
<evidence type="ECO:0000313" key="2">
    <source>
        <dbReference type="EMBL" id="CQR73246.1"/>
    </source>
</evidence>
<proteinExistence type="predicted"/>
<keyword evidence="1" id="KW-0732">Signal</keyword>
<dbReference type="InterPro" id="IPR005077">
    <property type="entry name" value="Peptidase_C11"/>
</dbReference>
<protein>
    <submittedName>
        <fullName evidence="2">Clostripain</fullName>
    </submittedName>
</protein>
<name>A0A0U1L0Q0_9FIRM</name>
<dbReference type="PANTHER" id="PTHR37835:SF1">
    <property type="entry name" value="ALPHA-CLOSTRIPAIN"/>
    <property type="match status" value="1"/>
</dbReference>
<evidence type="ECO:0000313" key="3">
    <source>
        <dbReference type="Proteomes" id="UP000049855"/>
    </source>
</evidence>
<reference evidence="3" key="1">
    <citation type="submission" date="2015-03" db="EMBL/GenBank/DDBJ databases">
        <authorList>
            <person name="Nijsse Bart"/>
        </authorList>
    </citation>
    <scope>NUCLEOTIDE SEQUENCE [LARGE SCALE GENOMIC DNA]</scope>
</reference>
<sequence>MKKSSLVKRLLPLFLSILLLLPTGGSRACAAEAVLANTYQPTDTWTIYWYVCGTDLESKNGAASADIQELLQVRLPPNVRVLIQTGGAVEWHTTGIPSGAVARYLYDADGIHPLQGLPDADMGSPDTLADFLRYGEKNFPADHRVCILWDHGGGSAAGVCYDERTHHYMNLNGLRSAFEAAYIPDHDQPPFEIIGFDACLMATADMVHDLHGLTRYMVASEEIEPGNGWDYTGWAGALARNPAMNGAGLGRVICDTYLAGCEAYGTAAAATLSVTDVRQLPALRDAYEAFGVEALRKADKNPQAFFTGFARMAAVTENYGGNTREQGYANMLDLGSLAQNARSLLPGTAEALQRAVQDSVVYKVSGPYRQESSGLSGYYSYNNDPEGFMAYAQQAAPLLPVKCLYYNLIFGTMPPQAAPYLSDAATGSGEILEQPAERQKLYAVSNLEDTPVDIDKDGTAFVKLRPEQLENLASVHCQLIYQSEEDDIMLYLGSDADIDADWEKGVFKDNFQGNWPMLDGHPVYIEITYEGDEYNLYSVPVKLNGQECNLQVVYNFKDKAYHILGARRGLATDGIASRELIRLKAGDTVTTLHYAMTISGDDKDFSQFDADTFTLGEQPCIADEEMGDGTYGYYFEFVDPQNKSALSRIVYYTIQNGQITTTVGADG</sequence>
<gene>
    <name evidence="2" type="ORF">SpAn4DRAFT_2478</name>
</gene>
<dbReference type="Gene3D" id="3.40.50.11970">
    <property type="match status" value="1"/>
</dbReference>
<dbReference type="EMBL" id="CTRP01000012">
    <property type="protein sequence ID" value="CQR73246.1"/>
    <property type="molecule type" value="Genomic_DNA"/>
</dbReference>
<keyword evidence="3" id="KW-1185">Reference proteome</keyword>